<evidence type="ECO:0008006" key="4">
    <source>
        <dbReference type="Google" id="ProtNLM"/>
    </source>
</evidence>
<dbReference type="RefSeq" id="WP_382409853.1">
    <property type="nucleotide sequence ID" value="NZ_JBHSGU010000009.1"/>
</dbReference>
<feature type="signal peptide" evidence="1">
    <location>
        <begin position="1"/>
        <end position="18"/>
    </location>
</feature>
<evidence type="ECO:0000313" key="2">
    <source>
        <dbReference type="EMBL" id="MFC4701405.1"/>
    </source>
</evidence>
<name>A0ABV9LZW4_9ALTE</name>
<organism evidence="2 3">
    <name type="scientific">Glaciecola siphonariae</name>
    <dbReference type="NCBI Taxonomy" id="521012"/>
    <lineage>
        <taxon>Bacteria</taxon>
        <taxon>Pseudomonadati</taxon>
        <taxon>Pseudomonadota</taxon>
        <taxon>Gammaproteobacteria</taxon>
        <taxon>Alteromonadales</taxon>
        <taxon>Alteromonadaceae</taxon>
        <taxon>Glaciecola</taxon>
    </lineage>
</organism>
<keyword evidence="3" id="KW-1185">Reference proteome</keyword>
<accession>A0ABV9LZW4</accession>
<keyword evidence="1" id="KW-0732">Signal</keyword>
<dbReference type="Proteomes" id="UP001595897">
    <property type="component" value="Unassembled WGS sequence"/>
</dbReference>
<dbReference type="Gene3D" id="2.180.10.10">
    <property type="entry name" value="RHS repeat-associated core"/>
    <property type="match status" value="1"/>
</dbReference>
<comment type="caution">
    <text evidence="2">The sequence shown here is derived from an EMBL/GenBank/DDBJ whole genome shotgun (WGS) entry which is preliminary data.</text>
</comment>
<reference evidence="3" key="1">
    <citation type="journal article" date="2019" name="Int. J. Syst. Evol. Microbiol.">
        <title>The Global Catalogue of Microorganisms (GCM) 10K type strain sequencing project: providing services to taxonomists for standard genome sequencing and annotation.</title>
        <authorList>
            <consortium name="The Broad Institute Genomics Platform"/>
            <consortium name="The Broad Institute Genome Sequencing Center for Infectious Disease"/>
            <person name="Wu L."/>
            <person name="Ma J."/>
        </authorList>
    </citation>
    <scope>NUCLEOTIDE SEQUENCE [LARGE SCALE GENOMIC DNA]</scope>
    <source>
        <strain evidence="3">KACC 12507</strain>
    </source>
</reference>
<dbReference type="EMBL" id="JBHSGU010000009">
    <property type="protein sequence ID" value="MFC4701405.1"/>
    <property type="molecule type" value="Genomic_DNA"/>
</dbReference>
<feature type="chain" id="PRO_5046556666" description="YD repeat-containing protein" evidence="1">
    <location>
        <begin position="19"/>
        <end position="202"/>
    </location>
</feature>
<evidence type="ECO:0000256" key="1">
    <source>
        <dbReference type="SAM" id="SignalP"/>
    </source>
</evidence>
<gene>
    <name evidence="2" type="ORF">ACFO4O_14645</name>
</gene>
<proteinExistence type="predicted"/>
<protein>
    <recommendedName>
        <fullName evidence="4">YD repeat-containing protein</fullName>
    </recommendedName>
</protein>
<sequence>MKHFIYIVLLVAACSVQAAQVSKDYLKANRYNIKGQIAGEIFPDPDKHNDGLVFPATRYTYNSNGQLSNTQTGYLSAWQNETIAPKDWTGFTVQSQVIIGYDGYGRKIRETQAKSDGTALQITQYSYDTSDRLKCQAVRMNTSTFGSLSSNACSLVSSSEGMTDRITQYEYDSKNRIKTIKKAVGTTVTQSYARYTYDQFWQ</sequence>
<evidence type="ECO:0000313" key="3">
    <source>
        <dbReference type="Proteomes" id="UP001595897"/>
    </source>
</evidence>